<keyword evidence="1" id="KW-1133">Transmembrane helix</keyword>
<evidence type="ECO:0000256" key="1">
    <source>
        <dbReference type="SAM" id="Phobius"/>
    </source>
</evidence>
<dbReference type="SUPFAM" id="SSF54523">
    <property type="entry name" value="Pili subunits"/>
    <property type="match status" value="1"/>
</dbReference>
<evidence type="ECO:0000313" key="2">
    <source>
        <dbReference type="EMBL" id="SES20355.1"/>
    </source>
</evidence>
<accession>A0A1H9VF86</accession>
<dbReference type="Pfam" id="PF16732">
    <property type="entry name" value="ComP_DUS"/>
    <property type="match status" value="1"/>
</dbReference>
<evidence type="ECO:0000313" key="3">
    <source>
        <dbReference type="Proteomes" id="UP000199572"/>
    </source>
</evidence>
<dbReference type="InterPro" id="IPR031982">
    <property type="entry name" value="PilE-like"/>
</dbReference>
<reference evidence="3" key="1">
    <citation type="submission" date="2016-10" db="EMBL/GenBank/DDBJ databases">
        <authorList>
            <person name="Varghese N."/>
            <person name="Submissions S."/>
        </authorList>
    </citation>
    <scope>NUCLEOTIDE SEQUENCE [LARGE SCALE GENOMIC DNA]</scope>
    <source>
        <strain evidence="3">DSM 18610</strain>
    </source>
</reference>
<dbReference type="STRING" id="390241.SAMN04488023_14225"/>
<dbReference type="InterPro" id="IPR012902">
    <property type="entry name" value="N_methyl_site"/>
</dbReference>
<dbReference type="Proteomes" id="UP000199572">
    <property type="component" value="Unassembled WGS sequence"/>
</dbReference>
<dbReference type="AlphaFoldDB" id="A0A1H9VF86"/>
<keyword evidence="1" id="KW-0472">Membrane</keyword>
<dbReference type="OrthoDB" id="1003953at2"/>
<gene>
    <name evidence="2" type="ORF">SAMN04488023_14225</name>
</gene>
<keyword evidence="1" id="KW-0812">Transmembrane</keyword>
<organism evidence="2 3">
    <name type="scientific">Pedobacter rhizosphaerae</name>
    <dbReference type="NCBI Taxonomy" id="390241"/>
    <lineage>
        <taxon>Bacteria</taxon>
        <taxon>Pseudomonadati</taxon>
        <taxon>Bacteroidota</taxon>
        <taxon>Sphingobacteriia</taxon>
        <taxon>Sphingobacteriales</taxon>
        <taxon>Sphingobacteriaceae</taxon>
        <taxon>Pedobacter</taxon>
    </lineage>
</organism>
<dbReference type="NCBIfam" id="TIGR02532">
    <property type="entry name" value="IV_pilin_GFxxxE"/>
    <property type="match status" value="1"/>
</dbReference>
<dbReference type="Gene3D" id="3.30.700.10">
    <property type="entry name" value="Glycoprotein, Type 4 Pilin"/>
    <property type="match status" value="1"/>
</dbReference>
<dbReference type="RefSeq" id="WP_090888692.1">
    <property type="nucleotide sequence ID" value="NZ_FOGG01000042.1"/>
</dbReference>
<dbReference type="EMBL" id="FOGG01000042">
    <property type="protein sequence ID" value="SES20355.1"/>
    <property type="molecule type" value="Genomic_DNA"/>
</dbReference>
<keyword evidence="3" id="KW-1185">Reference proteome</keyword>
<dbReference type="InterPro" id="IPR045584">
    <property type="entry name" value="Pilin-like"/>
</dbReference>
<feature type="transmembrane region" description="Helical" evidence="1">
    <location>
        <begin position="12"/>
        <end position="32"/>
    </location>
</feature>
<sequence>MKKSLRYGVAAYTLTEVLIVMVIIGILILLALPNLMPLITKAKTTEAKLQLEHLGKLEQSYFYEHSKYSNDLVELGFIQEKLTTDGKDGKANYKVEITTATNTTFTAKATAVTDFDGDGTYNVWQIDQDKNLKEIVAD</sequence>
<proteinExistence type="predicted"/>
<name>A0A1H9VF86_9SPHI</name>
<dbReference type="GO" id="GO:0043683">
    <property type="term" value="P:type IV pilus assembly"/>
    <property type="evidence" value="ECO:0007669"/>
    <property type="project" value="InterPro"/>
</dbReference>
<dbReference type="Pfam" id="PF07963">
    <property type="entry name" value="N_methyl"/>
    <property type="match status" value="1"/>
</dbReference>
<protein>
    <submittedName>
        <fullName evidence="2">Type II secretion system protein G (GspG)</fullName>
    </submittedName>
</protein>